<comment type="caution">
    <text evidence="5">The sequence shown here is derived from an EMBL/GenBank/DDBJ whole genome shotgun (WGS) entry which is preliminary data.</text>
</comment>
<dbReference type="Gene3D" id="3.90.1420.10">
    <property type="entry name" value="Rubisco LSMT, substrate-binding domain"/>
    <property type="match status" value="1"/>
</dbReference>
<evidence type="ECO:0000313" key="6">
    <source>
        <dbReference type="Proteomes" id="UP000654075"/>
    </source>
</evidence>
<dbReference type="PANTHER" id="PTHR13271">
    <property type="entry name" value="UNCHARACTERIZED PUTATIVE METHYLTRANSFERASE"/>
    <property type="match status" value="1"/>
</dbReference>
<dbReference type="GO" id="GO:0032259">
    <property type="term" value="P:methylation"/>
    <property type="evidence" value="ECO:0007669"/>
    <property type="project" value="UniProtKB-KW"/>
</dbReference>
<sequence>MLKGCVPAVSAIHSYLQGWRFDTLLRTEYVDAALSYIPLFWDDESLHELNGTDLLNVHVLDVHAAIETEYHKLVYLVSSIEKSVPIIEFKKWAMVVMSRGETVELPDLKSDNKSRTSAQLAIMPLIDLVDHHLPMPEMPLFADSDLAKFQELGSHTNITYDHDSAAVVLKAREQIPAMTAVTVGYGVRSNADYLLYHGFVMPPKWSDLTLCTQYTMVEMPLPEDFPAWKSRFLAHAYRFALPACPSRRSTPHVAVGAARFLVATEADVVDFEVKLQKDPSLLGLEPGSVEKEEKFLHHAAQEAVSVVCDTKAQPPVCRVPLSVESERAAWAIIKQHTLARAAQHKSAIAEDDELLRHDDAKNGFTINKRHAIIVRREEKQVLRSWCNIAVRMDTFLNTPLPKHYAHAPGNTYNNQ</sequence>
<dbReference type="OrthoDB" id="438865at2759"/>
<organism evidence="5 6">
    <name type="scientific">Polarella glacialis</name>
    <name type="common">Dinoflagellate</name>
    <dbReference type="NCBI Taxonomy" id="89957"/>
    <lineage>
        <taxon>Eukaryota</taxon>
        <taxon>Sar</taxon>
        <taxon>Alveolata</taxon>
        <taxon>Dinophyceae</taxon>
        <taxon>Suessiales</taxon>
        <taxon>Suessiaceae</taxon>
        <taxon>Polarella</taxon>
    </lineage>
</organism>
<evidence type="ECO:0000259" key="4">
    <source>
        <dbReference type="Pfam" id="PF09273"/>
    </source>
</evidence>
<dbReference type="InterPro" id="IPR015353">
    <property type="entry name" value="Rubisco_LSMT_subst-bd"/>
</dbReference>
<evidence type="ECO:0000313" key="5">
    <source>
        <dbReference type="EMBL" id="CAE8585461.1"/>
    </source>
</evidence>
<dbReference type="InterPro" id="IPR050600">
    <property type="entry name" value="SETD3_SETD6_MTase"/>
</dbReference>
<gene>
    <name evidence="5" type="ORF">PGLA1383_LOCUS4369</name>
</gene>
<protein>
    <recommendedName>
        <fullName evidence="4">Rubisco LSMT substrate-binding domain-containing protein</fullName>
    </recommendedName>
</protein>
<accession>A0A813DIP4</accession>
<evidence type="ECO:0000256" key="2">
    <source>
        <dbReference type="ARBA" id="ARBA00022679"/>
    </source>
</evidence>
<dbReference type="InterPro" id="IPR036464">
    <property type="entry name" value="Rubisco_LSMT_subst-bd_sf"/>
</dbReference>
<keyword evidence="1" id="KW-0489">Methyltransferase</keyword>
<evidence type="ECO:0000256" key="1">
    <source>
        <dbReference type="ARBA" id="ARBA00022603"/>
    </source>
</evidence>
<dbReference type="CDD" id="cd10527">
    <property type="entry name" value="SET_LSMT"/>
    <property type="match status" value="1"/>
</dbReference>
<keyword evidence="2" id="KW-0808">Transferase</keyword>
<dbReference type="SUPFAM" id="SSF81822">
    <property type="entry name" value="RuBisCo LSMT C-terminal, substrate-binding domain"/>
    <property type="match status" value="1"/>
</dbReference>
<dbReference type="InterPro" id="IPR046341">
    <property type="entry name" value="SET_dom_sf"/>
</dbReference>
<reference evidence="5" key="1">
    <citation type="submission" date="2021-02" db="EMBL/GenBank/DDBJ databases">
        <authorList>
            <person name="Dougan E. K."/>
            <person name="Rhodes N."/>
            <person name="Thang M."/>
            <person name="Chan C."/>
        </authorList>
    </citation>
    <scope>NUCLEOTIDE SEQUENCE</scope>
</reference>
<name>A0A813DIP4_POLGL</name>
<keyword evidence="6" id="KW-1185">Reference proteome</keyword>
<proteinExistence type="predicted"/>
<dbReference type="SUPFAM" id="SSF82199">
    <property type="entry name" value="SET domain"/>
    <property type="match status" value="1"/>
</dbReference>
<dbReference type="Proteomes" id="UP000654075">
    <property type="component" value="Unassembled WGS sequence"/>
</dbReference>
<dbReference type="Gene3D" id="3.90.1410.10">
    <property type="entry name" value="set domain protein methyltransferase, domain 1"/>
    <property type="match status" value="1"/>
</dbReference>
<feature type="domain" description="Rubisco LSMT substrate-binding" evidence="4">
    <location>
        <begin position="316"/>
        <end position="382"/>
    </location>
</feature>
<dbReference type="AlphaFoldDB" id="A0A813DIP4"/>
<dbReference type="GO" id="GO:0016279">
    <property type="term" value="F:protein-lysine N-methyltransferase activity"/>
    <property type="evidence" value="ECO:0007669"/>
    <property type="project" value="TreeGrafter"/>
</dbReference>
<keyword evidence="3" id="KW-0949">S-adenosyl-L-methionine</keyword>
<evidence type="ECO:0000256" key="3">
    <source>
        <dbReference type="ARBA" id="ARBA00022691"/>
    </source>
</evidence>
<dbReference type="EMBL" id="CAJNNV010001645">
    <property type="protein sequence ID" value="CAE8585461.1"/>
    <property type="molecule type" value="Genomic_DNA"/>
</dbReference>
<dbReference type="Pfam" id="PF09273">
    <property type="entry name" value="Rubis-subs-bind"/>
    <property type="match status" value="1"/>
</dbReference>